<keyword evidence="5" id="KW-1185">Reference proteome</keyword>
<evidence type="ECO:0000313" key="5">
    <source>
        <dbReference type="Proteomes" id="UP001163726"/>
    </source>
</evidence>
<dbReference type="Proteomes" id="UP001163726">
    <property type="component" value="Chromosome"/>
</dbReference>
<reference evidence="4" key="1">
    <citation type="submission" date="2022-10" db="EMBL/GenBank/DDBJ databases">
        <title>Catenovulum adriacola sp. nov. isolated in the Harbour of Susak.</title>
        <authorList>
            <person name="Schoch T."/>
            <person name="Reich S.J."/>
            <person name="Stoeferle S."/>
            <person name="Flaiz M."/>
            <person name="Kazda M."/>
            <person name="Riedel C.U."/>
            <person name="Duerre P."/>
        </authorList>
    </citation>
    <scope>NUCLEOTIDE SEQUENCE</scope>
    <source>
        <strain evidence="4">TS8</strain>
    </source>
</reference>
<dbReference type="Pfam" id="PF13505">
    <property type="entry name" value="OMP_b-brl"/>
    <property type="match status" value="1"/>
</dbReference>
<feature type="domain" description="Outer membrane protein beta-barrel" evidence="3">
    <location>
        <begin position="7"/>
        <end position="203"/>
    </location>
</feature>
<dbReference type="RefSeq" id="WP_268074127.1">
    <property type="nucleotide sequence ID" value="NZ_CP109965.1"/>
</dbReference>
<evidence type="ECO:0000256" key="2">
    <source>
        <dbReference type="SAM" id="SignalP"/>
    </source>
</evidence>
<dbReference type="EMBL" id="CP109965">
    <property type="protein sequence ID" value="WAJ69833.1"/>
    <property type="molecule type" value="Genomic_DNA"/>
</dbReference>
<name>A0ABY7AKS4_9ALTE</name>
<evidence type="ECO:0000259" key="3">
    <source>
        <dbReference type="Pfam" id="PF13505"/>
    </source>
</evidence>
<dbReference type="InterPro" id="IPR011250">
    <property type="entry name" value="OMP/PagP_B-barrel"/>
</dbReference>
<dbReference type="InterPro" id="IPR027385">
    <property type="entry name" value="Beta-barrel_OMP"/>
</dbReference>
<feature type="chain" id="PRO_5046604877" evidence="2">
    <location>
        <begin position="20"/>
        <end position="203"/>
    </location>
</feature>
<gene>
    <name evidence="4" type="ORF">OLW01_11830</name>
</gene>
<keyword evidence="1 2" id="KW-0732">Signal</keyword>
<proteinExistence type="predicted"/>
<protein>
    <submittedName>
        <fullName evidence="4">Outer membrane beta-barrel protein</fullName>
    </submittedName>
</protein>
<organism evidence="4 5">
    <name type="scientific">Catenovulum adriaticum</name>
    <dbReference type="NCBI Taxonomy" id="2984846"/>
    <lineage>
        <taxon>Bacteria</taxon>
        <taxon>Pseudomonadati</taxon>
        <taxon>Pseudomonadota</taxon>
        <taxon>Gammaproteobacteria</taxon>
        <taxon>Alteromonadales</taxon>
        <taxon>Alteromonadaceae</taxon>
        <taxon>Catenovulum</taxon>
    </lineage>
</organism>
<dbReference type="Gene3D" id="2.40.160.20">
    <property type="match status" value="1"/>
</dbReference>
<evidence type="ECO:0000313" key="4">
    <source>
        <dbReference type="EMBL" id="WAJ69833.1"/>
    </source>
</evidence>
<feature type="signal peptide" evidence="2">
    <location>
        <begin position="1"/>
        <end position="19"/>
    </location>
</feature>
<accession>A0ABY7AKS4</accession>
<evidence type="ECO:0000256" key="1">
    <source>
        <dbReference type="ARBA" id="ARBA00022729"/>
    </source>
</evidence>
<dbReference type="SUPFAM" id="SSF56925">
    <property type="entry name" value="OMPA-like"/>
    <property type="match status" value="1"/>
</dbReference>
<sequence>MIKQTILLLSLAAAPLAHANDDFFYVGGKLGVEYVQAHQTPNISYDSANDNETITGGYLGYQVKFSPAFSAAIEAEYMNRDHMLAYSANEQSLQATMDYNASIGILLKHHYAENVDFNLRFSNVKSEVSVNPTSDQNDISTGDLNGYQMAVGFDLLNQSQMSFRIEYVYSNFGEKAIYPTDLSANNKTEIRSTAIVIGAHYRF</sequence>